<accession>A0A0D0MVY5</accession>
<evidence type="ECO:0000313" key="1">
    <source>
        <dbReference type="EMBL" id="SMS11045.1"/>
    </source>
</evidence>
<dbReference type="Proteomes" id="UP000196842">
    <property type="component" value="Chromosome I"/>
</dbReference>
<organism evidence="1 3">
    <name type="scientific">Pseudomonas viridiflava</name>
    <name type="common">Phytomonas viridiflava</name>
    <dbReference type="NCBI Taxonomy" id="33069"/>
    <lineage>
        <taxon>Bacteria</taxon>
        <taxon>Pseudomonadati</taxon>
        <taxon>Pseudomonadota</taxon>
        <taxon>Gammaproteobacteria</taxon>
        <taxon>Pseudomonadales</taxon>
        <taxon>Pseudomonadaceae</taxon>
        <taxon>Pseudomonas</taxon>
    </lineage>
</organism>
<dbReference type="EMBL" id="CP036495">
    <property type="protein sequence ID" value="UZA69901.1"/>
    <property type="molecule type" value="Genomic_DNA"/>
</dbReference>
<dbReference type="RefSeq" id="WP_004887216.1">
    <property type="nucleotide sequence ID" value="NZ_CP036495.1"/>
</dbReference>
<dbReference type="AlphaFoldDB" id="A0A0D0MVY5"/>
<gene>
    <name evidence="1" type="ORF">CFBP1590__3459</name>
    <name evidence="2" type="ORF">EZZ81_17350</name>
</gene>
<protein>
    <submittedName>
        <fullName evidence="1">Uncharacterized protein</fullName>
    </submittedName>
</protein>
<name>A0A0D0MVY5_PSEVI</name>
<dbReference type="Proteomes" id="UP001163644">
    <property type="component" value="Chromosome"/>
</dbReference>
<dbReference type="KEGG" id="pvd:CFBP1590__3459"/>
<dbReference type="PROSITE" id="PS51257">
    <property type="entry name" value="PROKAR_LIPOPROTEIN"/>
    <property type="match status" value="1"/>
</dbReference>
<sequence>MNKLQYAAIALMGLVLTGCVSFVPAGPIGLPVKAVENTLPVGAMIKDVKITDPAIDELQKRNISSQLTAQIGAHVERGEYFQKMIVFPAKLGEKDVELAFNFTSLKGKRTPHPAYFPGALLTLTIWIWVNGPIYVDTYDLAAELRINDSHGKQLALSQKTFKRDVNTGLWDRDYFNPSMGANQLTELVETLLVDATGQLPR</sequence>
<reference evidence="2" key="2">
    <citation type="submission" date="2019-02" db="EMBL/GenBank/DDBJ databases">
        <authorList>
            <person name="Lutz S."/>
            <person name="Schori C."/>
            <person name="Ahrens C.H."/>
            <person name="Gueguen E."/>
        </authorList>
    </citation>
    <scope>NUCLEOTIDE SEQUENCE</scope>
    <source>
        <strain evidence="2">Psy35</strain>
    </source>
</reference>
<evidence type="ECO:0000313" key="2">
    <source>
        <dbReference type="EMBL" id="UZA69901.1"/>
    </source>
</evidence>
<dbReference type="OrthoDB" id="6977035at2"/>
<dbReference type="EMBL" id="LT855380">
    <property type="protein sequence ID" value="SMS11045.1"/>
    <property type="molecule type" value="Genomic_DNA"/>
</dbReference>
<dbReference type="GeneID" id="47765110"/>
<reference evidence="1 3" key="1">
    <citation type="submission" date="2017-05" db="EMBL/GenBank/DDBJ databases">
        <authorList>
            <person name="Song R."/>
            <person name="Chenine A.L."/>
            <person name="Ruprecht R.M."/>
        </authorList>
    </citation>
    <scope>NUCLEOTIDE SEQUENCE [LARGE SCALE GENOMIC DNA]</scope>
    <source>
        <strain evidence="1 3">CFBP 1590</strain>
    </source>
</reference>
<evidence type="ECO:0000313" key="3">
    <source>
        <dbReference type="Proteomes" id="UP000196842"/>
    </source>
</evidence>
<proteinExistence type="predicted"/>